<feature type="transmembrane region" description="Helical" evidence="1">
    <location>
        <begin position="358"/>
        <end position="375"/>
    </location>
</feature>
<feature type="transmembrane region" description="Helical" evidence="1">
    <location>
        <begin position="264"/>
        <end position="281"/>
    </location>
</feature>
<name>A0A1I6MKG4_9BACT</name>
<feature type="transmembrane region" description="Helical" evidence="1">
    <location>
        <begin position="91"/>
        <end position="115"/>
    </location>
</feature>
<evidence type="ECO:0008006" key="4">
    <source>
        <dbReference type="Google" id="ProtNLM"/>
    </source>
</evidence>
<dbReference type="OrthoDB" id="121404at2"/>
<feature type="transmembrane region" description="Helical" evidence="1">
    <location>
        <begin position="288"/>
        <end position="306"/>
    </location>
</feature>
<proteinExistence type="predicted"/>
<reference evidence="2 3" key="1">
    <citation type="submission" date="2016-10" db="EMBL/GenBank/DDBJ databases">
        <authorList>
            <person name="de Groot N.N."/>
        </authorList>
    </citation>
    <scope>NUCLEOTIDE SEQUENCE [LARGE SCALE GENOMIC DNA]</scope>
    <source>
        <strain evidence="2 3">DSM 21001</strain>
    </source>
</reference>
<feature type="transmembrane region" description="Helical" evidence="1">
    <location>
        <begin position="58"/>
        <end position="76"/>
    </location>
</feature>
<dbReference type="STRING" id="474950.SAMN05421771_2869"/>
<dbReference type="AlphaFoldDB" id="A0A1I6MKG4"/>
<keyword evidence="1" id="KW-0812">Transmembrane</keyword>
<keyword evidence="1" id="KW-1133">Transmembrane helix</keyword>
<evidence type="ECO:0000256" key="1">
    <source>
        <dbReference type="SAM" id="Phobius"/>
    </source>
</evidence>
<gene>
    <name evidence="2" type="ORF">SAMN05421771_2869</name>
</gene>
<feature type="transmembrane region" description="Helical" evidence="1">
    <location>
        <begin position="381"/>
        <end position="401"/>
    </location>
</feature>
<keyword evidence="3" id="KW-1185">Reference proteome</keyword>
<feature type="transmembrane region" description="Helical" evidence="1">
    <location>
        <begin position="408"/>
        <end position="424"/>
    </location>
</feature>
<organism evidence="2 3">
    <name type="scientific">Granulicella pectinivorans</name>
    <dbReference type="NCBI Taxonomy" id="474950"/>
    <lineage>
        <taxon>Bacteria</taxon>
        <taxon>Pseudomonadati</taxon>
        <taxon>Acidobacteriota</taxon>
        <taxon>Terriglobia</taxon>
        <taxon>Terriglobales</taxon>
        <taxon>Acidobacteriaceae</taxon>
        <taxon>Granulicella</taxon>
    </lineage>
</organism>
<feature type="transmembrane region" description="Helical" evidence="1">
    <location>
        <begin position="204"/>
        <end position="225"/>
    </location>
</feature>
<protein>
    <recommendedName>
        <fullName evidence="4">4-amino-4-deoxy-L-arabinose transferase</fullName>
    </recommendedName>
</protein>
<dbReference type="Proteomes" id="UP000199024">
    <property type="component" value="Unassembled WGS sequence"/>
</dbReference>
<feature type="transmembrane region" description="Helical" evidence="1">
    <location>
        <begin position="326"/>
        <end position="346"/>
    </location>
</feature>
<dbReference type="EMBL" id="FOZL01000001">
    <property type="protein sequence ID" value="SFS16200.1"/>
    <property type="molecule type" value="Genomic_DNA"/>
</dbReference>
<sequence length="582" mass="64611">MTPSSEPTKTANPWPPMWFAWTVLAVSALLVFVLPFAVPVPLVHTISASYIAGFNNRVAILSAAGLGALVLLWSWWRSPFALREEDTEAKITWRIIACAVVATCLFTACVGWLVARSHLRYLADAGYFMEQLEAHGDYGRTLYTQLEFAYGPLLFYPASLVHSLLRSSWQTAYFATLALNQAVGILLLAFIMNALPMRARDRRIAFVLLVVGAINPLLGLNYTFFRFLTPLATLLFATRSQNLPRTAILLALGEVLQLGISPEMGFIFLFTSILFAGLAAWKHGLRWLAVAAAPPVGVGVFLLLAGPSYLKMLQSVAHGALNLPVAPYPHVVIFLFALVWLVPLALGPHLRDPGGDGIRIVSCYILSIALLPAAFGRCDPLHVFFNGAGILILSLVAMRSATTLRRNVWLAALFVFIFWVHWVNDRLYVERTMDTVRLALTRTVHPDDQDYVLDLPGLEREVGGAAVAIPVEISLPVEDALKRSRHYEPEYYAFFVDVMDPAAETAKAVRMNEFEWALLPTDPDDPFVETPADIDGVQGFAFPYPLRNPPPYDPGRVFFSNLSTNWKPVHAFGPYTLYHRAR</sequence>
<feature type="transmembrane region" description="Helical" evidence="1">
    <location>
        <begin position="148"/>
        <end position="165"/>
    </location>
</feature>
<feature type="transmembrane region" description="Helical" evidence="1">
    <location>
        <begin position="18"/>
        <end position="38"/>
    </location>
</feature>
<keyword evidence="1" id="KW-0472">Membrane</keyword>
<evidence type="ECO:0000313" key="3">
    <source>
        <dbReference type="Proteomes" id="UP000199024"/>
    </source>
</evidence>
<feature type="transmembrane region" description="Helical" evidence="1">
    <location>
        <begin position="171"/>
        <end position="192"/>
    </location>
</feature>
<evidence type="ECO:0000313" key="2">
    <source>
        <dbReference type="EMBL" id="SFS16200.1"/>
    </source>
</evidence>
<dbReference type="RefSeq" id="WP_141223935.1">
    <property type="nucleotide sequence ID" value="NZ_FOZL01000001.1"/>
</dbReference>
<accession>A0A1I6MKG4</accession>